<dbReference type="eggNOG" id="COG2322">
    <property type="taxonomic scope" value="Bacteria"/>
</dbReference>
<dbReference type="PANTHER" id="PTHR37692">
    <property type="entry name" value="HYPOTHETICAL MEMBRANE SPANNING PROTEIN"/>
    <property type="match status" value="1"/>
</dbReference>
<keyword evidence="1" id="KW-0812">Transmembrane</keyword>
<dbReference type="AlphaFoldDB" id="A0A0A2LWG1"/>
<evidence type="ECO:0000313" key="2">
    <source>
        <dbReference type="EMBL" id="KGO80505.1"/>
    </source>
</evidence>
<keyword evidence="1" id="KW-0472">Membrane</keyword>
<dbReference type="Proteomes" id="UP000030129">
    <property type="component" value="Unassembled WGS sequence"/>
</dbReference>
<comment type="caution">
    <text evidence="2">The sequence shown here is derived from an EMBL/GenBank/DDBJ whole genome shotgun (WGS) entry which is preliminary data.</text>
</comment>
<dbReference type="RefSeq" id="WP_035134046.1">
    <property type="nucleotide sequence ID" value="NZ_JRLV01000010.1"/>
</dbReference>
<dbReference type="InterPro" id="IPR007352">
    <property type="entry name" value="DUF420"/>
</dbReference>
<name>A0A0A2LWG1_9FLAO</name>
<organism evidence="2 3">
    <name type="scientific">Flavobacterium beibuense F44-8</name>
    <dbReference type="NCBI Taxonomy" id="1406840"/>
    <lineage>
        <taxon>Bacteria</taxon>
        <taxon>Pseudomonadati</taxon>
        <taxon>Bacteroidota</taxon>
        <taxon>Flavobacteriia</taxon>
        <taxon>Flavobacteriales</taxon>
        <taxon>Flavobacteriaceae</taxon>
        <taxon>Flavobacterium</taxon>
    </lineage>
</organism>
<proteinExistence type="predicted"/>
<keyword evidence="3" id="KW-1185">Reference proteome</keyword>
<protein>
    <recommendedName>
        <fullName evidence="4">YozB</fullName>
    </recommendedName>
</protein>
<feature type="transmembrane region" description="Helical" evidence="1">
    <location>
        <begin position="81"/>
        <end position="99"/>
    </location>
</feature>
<evidence type="ECO:0008006" key="4">
    <source>
        <dbReference type="Google" id="ProtNLM"/>
    </source>
</evidence>
<dbReference type="Pfam" id="PF04238">
    <property type="entry name" value="DUF420"/>
    <property type="match status" value="1"/>
</dbReference>
<sequence>MDTAAQSVEKKYRVWIILLSVVIPIAVAVLFSVKLKDFGFDVEPLYFLPPIYAGINGLTAVVLVVAVMAIRRGKQKLHENLMKFAITLSCMFLVMYVAYHMTADSTIFGDFNHNGVLELSEQNEVGFSRYIYLFILLFHIALSVIIIPLVLLTYVRALSKSFVRHRKLARITYPLWLYVAVTGVVVYLMISPYYNY</sequence>
<gene>
    <name evidence="2" type="ORF">Q763_10850</name>
</gene>
<evidence type="ECO:0000313" key="3">
    <source>
        <dbReference type="Proteomes" id="UP000030129"/>
    </source>
</evidence>
<reference evidence="2 3" key="1">
    <citation type="submission" date="2013-09" db="EMBL/GenBank/DDBJ databases">
        <authorList>
            <person name="Zeng Z."/>
            <person name="Chen C."/>
        </authorList>
    </citation>
    <scope>NUCLEOTIDE SEQUENCE [LARGE SCALE GENOMIC DNA]</scope>
    <source>
        <strain evidence="2 3">F44-8</strain>
    </source>
</reference>
<evidence type="ECO:0000256" key="1">
    <source>
        <dbReference type="SAM" id="Phobius"/>
    </source>
</evidence>
<feature type="transmembrane region" description="Helical" evidence="1">
    <location>
        <begin position="12"/>
        <end position="31"/>
    </location>
</feature>
<accession>A0A0A2LWG1</accession>
<dbReference type="EMBL" id="JRLV01000010">
    <property type="protein sequence ID" value="KGO80505.1"/>
    <property type="molecule type" value="Genomic_DNA"/>
</dbReference>
<keyword evidence="1" id="KW-1133">Transmembrane helix</keyword>
<feature type="transmembrane region" description="Helical" evidence="1">
    <location>
        <begin position="51"/>
        <end position="69"/>
    </location>
</feature>
<dbReference type="PANTHER" id="PTHR37692:SF1">
    <property type="entry name" value="DUF420 DOMAIN-CONTAINING PROTEIN"/>
    <property type="match status" value="1"/>
</dbReference>
<feature type="transmembrane region" description="Helical" evidence="1">
    <location>
        <begin position="130"/>
        <end position="155"/>
    </location>
</feature>
<feature type="transmembrane region" description="Helical" evidence="1">
    <location>
        <begin position="175"/>
        <end position="194"/>
    </location>
</feature>
<dbReference type="STRING" id="1406840.Q763_10850"/>